<dbReference type="InterPro" id="IPR022783">
    <property type="entry name" value="GCFC_dom"/>
</dbReference>
<comment type="similarity">
    <text evidence="2">Belongs to the GCF family.</text>
</comment>
<dbReference type="GO" id="GO:0003677">
    <property type="term" value="F:DNA binding"/>
    <property type="evidence" value="ECO:0007669"/>
    <property type="project" value="InterPro"/>
</dbReference>
<evidence type="ECO:0000259" key="6">
    <source>
        <dbReference type="Pfam" id="PF07842"/>
    </source>
</evidence>
<organism evidence="7 8">
    <name type="scientific">Coccomyxa viridis</name>
    <dbReference type="NCBI Taxonomy" id="1274662"/>
    <lineage>
        <taxon>Eukaryota</taxon>
        <taxon>Viridiplantae</taxon>
        <taxon>Chlorophyta</taxon>
        <taxon>core chlorophytes</taxon>
        <taxon>Trebouxiophyceae</taxon>
        <taxon>Trebouxiophyceae incertae sedis</taxon>
        <taxon>Coccomyxaceae</taxon>
        <taxon>Coccomyxa</taxon>
    </lineage>
</organism>
<name>A0AAV1HUA8_9CHLO</name>
<evidence type="ECO:0000256" key="2">
    <source>
        <dbReference type="ARBA" id="ARBA00010801"/>
    </source>
</evidence>
<dbReference type="GO" id="GO:0071008">
    <property type="term" value="C:U2-type post-mRNA release spliceosomal complex"/>
    <property type="evidence" value="ECO:0007669"/>
    <property type="project" value="InterPro"/>
</dbReference>
<evidence type="ECO:0000313" key="8">
    <source>
        <dbReference type="Proteomes" id="UP001314263"/>
    </source>
</evidence>
<dbReference type="InterPro" id="IPR012890">
    <property type="entry name" value="GCFC2-like"/>
</dbReference>
<comment type="subcellular location">
    <subcellularLocation>
        <location evidence="1">Nucleus</location>
    </subcellularLocation>
</comment>
<dbReference type="Pfam" id="PF15458">
    <property type="entry name" value="NTR2"/>
    <property type="match status" value="1"/>
</dbReference>
<feature type="compositionally biased region" description="Basic and acidic residues" evidence="5">
    <location>
        <begin position="211"/>
        <end position="224"/>
    </location>
</feature>
<comment type="caution">
    <text evidence="7">The sequence shown here is derived from an EMBL/GenBank/DDBJ whole genome shotgun (WGS) entry which is preliminary data.</text>
</comment>
<feature type="compositionally biased region" description="Low complexity" evidence="5">
    <location>
        <begin position="171"/>
        <end position="182"/>
    </location>
</feature>
<evidence type="ECO:0000256" key="4">
    <source>
        <dbReference type="SAM" id="Coils"/>
    </source>
</evidence>
<accession>A0AAV1HUA8</accession>
<evidence type="ECO:0000256" key="5">
    <source>
        <dbReference type="SAM" id="MobiDB-lite"/>
    </source>
</evidence>
<feature type="region of interest" description="Disordered" evidence="5">
    <location>
        <begin position="1"/>
        <end position="64"/>
    </location>
</feature>
<feature type="coiled-coil region" evidence="4">
    <location>
        <begin position="425"/>
        <end position="455"/>
    </location>
</feature>
<keyword evidence="4" id="KW-0175">Coiled coil</keyword>
<feature type="compositionally biased region" description="Acidic residues" evidence="5">
    <location>
        <begin position="197"/>
        <end position="210"/>
    </location>
</feature>
<dbReference type="PANTHER" id="PTHR12214:SF0">
    <property type="entry name" value="LD29489P"/>
    <property type="match status" value="1"/>
</dbReference>
<dbReference type="GO" id="GO:0000390">
    <property type="term" value="P:spliceosomal complex disassembly"/>
    <property type="evidence" value="ECO:0007669"/>
    <property type="project" value="InterPro"/>
</dbReference>
<dbReference type="Pfam" id="PF07842">
    <property type="entry name" value="GCFC"/>
    <property type="match status" value="1"/>
</dbReference>
<dbReference type="AlphaFoldDB" id="A0AAV1HUA8"/>
<feature type="region of interest" description="Disordered" evidence="5">
    <location>
        <begin position="480"/>
        <end position="560"/>
    </location>
</feature>
<keyword evidence="8" id="KW-1185">Reference proteome</keyword>
<evidence type="ECO:0000256" key="1">
    <source>
        <dbReference type="ARBA" id="ARBA00004123"/>
    </source>
</evidence>
<feature type="compositionally biased region" description="Basic residues" evidence="5">
    <location>
        <begin position="1"/>
        <end position="10"/>
    </location>
</feature>
<dbReference type="EMBL" id="CAUYUE010000002">
    <property type="protein sequence ID" value="CAK0740516.1"/>
    <property type="molecule type" value="Genomic_DNA"/>
</dbReference>
<dbReference type="InterPro" id="IPR028211">
    <property type="entry name" value="Ntr2"/>
</dbReference>
<protein>
    <recommendedName>
        <fullName evidence="6">GCF C-terminal domain-containing protein</fullName>
    </recommendedName>
</protein>
<dbReference type="PANTHER" id="PTHR12214">
    <property type="entry name" value="GC-RICH SEQUENCE DNA-BINDING FACTOR"/>
    <property type="match status" value="1"/>
</dbReference>
<evidence type="ECO:0000313" key="7">
    <source>
        <dbReference type="EMBL" id="CAK0740516.1"/>
    </source>
</evidence>
<dbReference type="Proteomes" id="UP001314263">
    <property type="component" value="Unassembled WGS sequence"/>
</dbReference>
<gene>
    <name evidence="7" type="ORF">CVIRNUC_001256</name>
</gene>
<feature type="compositionally biased region" description="Basic and acidic residues" evidence="5">
    <location>
        <begin position="38"/>
        <end position="47"/>
    </location>
</feature>
<feature type="compositionally biased region" description="Basic and acidic residues" evidence="5">
    <location>
        <begin position="504"/>
        <end position="520"/>
    </location>
</feature>
<feature type="region of interest" description="Disordered" evidence="5">
    <location>
        <begin position="136"/>
        <end position="264"/>
    </location>
</feature>
<sequence>MSGRKFRKKVVAVEHDDGEEPESLAMPPSSIKAKQARQQKERKEKKLVGKGLLSFGDDEEGHGPVLAKEKAKFKVSGARAAVSPAANSAPAATQLSAPGEYSAERLKELKANTAQLPASKVDKAAVKAASSAVFKLSGSFKKPGAPQDDRFEPLIEPVEEDEEELQPPARPGASAAAAASAEKAPDGKPPARPFLPVEEDDDDPGLIPDEDQIRRAREKRERMRSSHFAPDYVPLEPSNGALSSKDAAAVTTVQAGSDSEDEAPEDAVRMSFLGKNPGKAPQRSVLAGLHEDHVEVDDEDDDRWVTEQIRKGARSVPSTSAINSLGLNGRAATRASATVQPESVAVAGAQVMKVLRDGLARLQATHSTAEKQLAKTGTNLAASIAAVATLERDLKTAGAKFAFLQDTRAYIADLCDMLQHKSPIVEELEDRLRALGEHRARAAAQRAEADKEEEERPANAAVKAAMGVIGRGGAMPAATAAASRAAQEEEDLQASASGAVELDEFGRDANMMKRQEAAERRQRRMQRLQQQAARQTSSQSGAEPRLGEETTDESEGEASHYSARRNEILDNAATVFADASEEFGALPTVKRRLEAWKATQGGAYRDAYMSLSAAAVFAPYVRLELLQWDPIFTGRAGFDDQQWYQQLYDYGMTASFGAGDADEELIPRLVKELVQPLAQHALQDVWSPASRRQSRAAAALVADLLVYVPADDGKMQECLVEVRSKLEEAAEALHLPPWPAAAAQAHPPTSTILARRFGKGLRLLAAVAAFEGVLAREQLMAIALDKLITRQLLPYLRLAAADISVALQRAERLVSTLPSAWFAGGSQKRAEPLLSFLQSLARHVEADKNSAANKQHAQGLQHVLKKLGDAKTAQRLAAAFKLQV</sequence>
<feature type="domain" description="GCF C-terminal" evidence="6">
    <location>
        <begin position="587"/>
        <end position="738"/>
    </location>
</feature>
<reference evidence="7 8" key="1">
    <citation type="submission" date="2023-10" db="EMBL/GenBank/DDBJ databases">
        <authorList>
            <person name="Maclean D."/>
            <person name="Macfadyen A."/>
        </authorList>
    </citation>
    <scope>NUCLEOTIDE SEQUENCE [LARGE SCALE GENOMIC DNA]</scope>
</reference>
<keyword evidence="3" id="KW-0539">Nucleus</keyword>
<evidence type="ECO:0000256" key="3">
    <source>
        <dbReference type="ARBA" id="ARBA00023242"/>
    </source>
</evidence>
<proteinExistence type="inferred from homology"/>